<dbReference type="SMART" id="SM00240">
    <property type="entry name" value="FHA"/>
    <property type="match status" value="1"/>
</dbReference>
<name>A0A2N9FLQ1_FAGSY</name>
<reference evidence="3" key="1">
    <citation type="submission" date="2018-02" db="EMBL/GenBank/DDBJ databases">
        <authorList>
            <person name="Cohen D.B."/>
            <person name="Kent A.D."/>
        </authorList>
    </citation>
    <scope>NUCLEOTIDE SEQUENCE</scope>
</reference>
<dbReference type="PROSITE" id="PS50006">
    <property type="entry name" value="FHA_DOMAIN"/>
    <property type="match status" value="1"/>
</dbReference>
<dbReference type="InterPro" id="IPR000253">
    <property type="entry name" value="FHA_dom"/>
</dbReference>
<dbReference type="CDD" id="cd00060">
    <property type="entry name" value="FHA"/>
    <property type="match status" value="1"/>
</dbReference>
<dbReference type="Gene3D" id="2.60.200.20">
    <property type="match status" value="1"/>
</dbReference>
<dbReference type="Pfam" id="PF00498">
    <property type="entry name" value="FHA"/>
    <property type="match status" value="1"/>
</dbReference>
<sequence>MNIAQMEITAQSLSYAKLPKPSTNFSAPPPSLPFFHSKASYLGFSSVPFQSSKSFPTKLKGVGIKSRQQRNVGAINASKAESPPTDVAERWLLEPVGDGDTRHIGFNVKMPGAFEIASNEVTVGRVPEKADMVIPVATVSGLHARIQKKEGNLLITDLDSTNGTFIDDKRLRPGVVATALPGNYITFVADAYVVFIPSASWDTHLAMFRVTKLENVEAASKAEEPEDKLETDNPTAKSETIGI</sequence>
<dbReference type="SUPFAM" id="SSF49879">
    <property type="entry name" value="SMAD/FHA domain"/>
    <property type="match status" value="1"/>
</dbReference>
<protein>
    <recommendedName>
        <fullName evidence="2">FHA domain-containing protein</fullName>
    </recommendedName>
</protein>
<organism evidence="3">
    <name type="scientific">Fagus sylvatica</name>
    <name type="common">Beechnut</name>
    <dbReference type="NCBI Taxonomy" id="28930"/>
    <lineage>
        <taxon>Eukaryota</taxon>
        <taxon>Viridiplantae</taxon>
        <taxon>Streptophyta</taxon>
        <taxon>Embryophyta</taxon>
        <taxon>Tracheophyta</taxon>
        <taxon>Spermatophyta</taxon>
        <taxon>Magnoliopsida</taxon>
        <taxon>eudicotyledons</taxon>
        <taxon>Gunneridae</taxon>
        <taxon>Pentapetalae</taxon>
        <taxon>rosids</taxon>
        <taxon>fabids</taxon>
        <taxon>Fagales</taxon>
        <taxon>Fagaceae</taxon>
        <taxon>Fagus</taxon>
    </lineage>
</organism>
<feature type="region of interest" description="Disordered" evidence="1">
    <location>
        <begin position="219"/>
        <end position="243"/>
    </location>
</feature>
<dbReference type="PANTHER" id="PTHR23308">
    <property type="entry name" value="NUCLEAR INHIBITOR OF PROTEIN PHOSPHATASE-1"/>
    <property type="match status" value="1"/>
</dbReference>
<dbReference type="InterPro" id="IPR008984">
    <property type="entry name" value="SMAD_FHA_dom_sf"/>
</dbReference>
<dbReference type="EMBL" id="OIVN01000979">
    <property type="protein sequence ID" value="SPC88202.1"/>
    <property type="molecule type" value="Genomic_DNA"/>
</dbReference>
<feature type="compositionally biased region" description="Polar residues" evidence="1">
    <location>
        <begin position="232"/>
        <end position="243"/>
    </location>
</feature>
<dbReference type="InterPro" id="IPR050923">
    <property type="entry name" value="Cell_Proc_Reg/RNA_Proc"/>
</dbReference>
<proteinExistence type="predicted"/>
<feature type="compositionally biased region" description="Basic and acidic residues" evidence="1">
    <location>
        <begin position="219"/>
        <end position="231"/>
    </location>
</feature>
<evidence type="ECO:0000259" key="2">
    <source>
        <dbReference type="PROSITE" id="PS50006"/>
    </source>
</evidence>
<evidence type="ECO:0000256" key="1">
    <source>
        <dbReference type="SAM" id="MobiDB-lite"/>
    </source>
</evidence>
<dbReference type="FunFam" id="2.60.200.20:FF:000063">
    <property type="entry name" value="Predicted protein"/>
    <property type="match status" value="1"/>
</dbReference>
<dbReference type="AlphaFoldDB" id="A0A2N9FLQ1"/>
<accession>A0A2N9FLQ1</accession>
<gene>
    <name evidence="3" type="ORF">FSB_LOCUS16084</name>
</gene>
<feature type="domain" description="FHA" evidence="2">
    <location>
        <begin position="121"/>
        <end position="171"/>
    </location>
</feature>
<evidence type="ECO:0000313" key="3">
    <source>
        <dbReference type="EMBL" id="SPC88202.1"/>
    </source>
</evidence>